<dbReference type="Proteomes" id="UP000009328">
    <property type="component" value="Unassembled WGS sequence"/>
</dbReference>
<keyword evidence="3" id="KW-1185">Reference proteome</keyword>
<accession>K0KHY1</accession>
<evidence type="ECO:0000313" key="2">
    <source>
        <dbReference type="EMBL" id="CCH44805.1"/>
    </source>
</evidence>
<feature type="compositionally biased region" description="Basic and acidic residues" evidence="1">
    <location>
        <begin position="418"/>
        <end position="433"/>
    </location>
</feature>
<dbReference type="PROSITE" id="PS00108">
    <property type="entry name" value="PROTEIN_KINASE_ST"/>
    <property type="match status" value="1"/>
</dbReference>
<proteinExistence type="predicted"/>
<dbReference type="SUPFAM" id="SSF56112">
    <property type="entry name" value="Protein kinase-like (PK-like)"/>
    <property type="match status" value="1"/>
</dbReference>
<protein>
    <recommendedName>
        <fullName evidence="4">Protein kinase domain-containing protein</fullName>
    </recommendedName>
</protein>
<dbReference type="GO" id="GO:0004672">
    <property type="term" value="F:protein kinase activity"/>
    <property type="evidence" value="ECO:0007669"/>
    <property type="project" value="InterPro"/>
</dbReference>
<dbReference type="AlphaFoldDB" id="K0KHY1"/>
<organism evidence="2 3">
    <name type="scientific">Wickerhamomyces ciferrii (strain ATCC 14091 / BCRC 22168 / CBS 111 / JCM 3599 / NBRC 0793 / NRRL Y-1031 F-60-10)</name>
    <name type="common">Yeast</name>
    <name type="synonym">Pichia ciferrii</name>
    <dbReference type="NCBI Taxonomy" id="1206466"/>
    <lineage>
        <taxon>Eukaryota</taxon>
        <taxon>Fungi</taxon>
        <taxon>Dikarya</taxon>
        <taxon>Ascomycota</taxon>
        <taxon>Saccharomycotina</taxon>
        <taxon>Saccharomycetes</taxon>
        <taxon>Phaffomycetales</taxon>
        <taxon>Wickerhamomycetaceae</taxon>
        <taxon>Wickerhamomyces</taxon>
    </lineage>
</organism>
<feature type="region of interest" description="Disordered" evidence="1">
    <location>
        <begin position="412"/>
        <end position="455"/>
    </location>
</feature>
<reference evidence="2 3" key="1">
    <citation type="journal article" date="2012" name="Eukaryot. Cell">
        <title>Draft genome sequence of Wickerhamomyces ciferrii NRRL Y-1031 F-60-10.</title>
        <authorList>
            <person name="Schneider J."/>
            <person name="Andrea H."/>
            <person name="Blom J."/>
            <person name="Jaenicke S."/>
            <person name="Ruckert C."/>
            <person name="Schorsch C."/>
            <person name="Szczepanowski R."/>
            <person name="Farwick M."/>
            <person name="Goesmann A."/>
            <person name="Puhler A."/>
            <person name="Schaffer S."/>
            <person name="Tauch A."/>
            <person name="Kohler T."/>
            <person name="Brinkrolf K."/>
        </authorList>
    </citation>
    <scope>NUCLEOTIDE SEQUENCE [LARGE SCALE GENOMIC DNA]</scope>
    <source>
        <strain evidence="3">ATCC 14091 / BCRC 22168 / CBS 111 / JCM 3599 / NBRC 0793 / NRRL Y-1031 F-60-10</strain>
    </source>
</reference>
<dbReference type="eggNOG" id="ENOG502S1IW">
    <property type="taxonomic scope" value="Eukaryota"/>
</dbReference>
<gene>
    <name evidence="2" type="ORF">BN7_4374</name>
</gene>
<sequence>MNFLAISAIRREFCISYKRFDSKNIKRLKLKKGERPKFLNSFWKLFVSTPMVHDLISNYTEKSDEKQANNLFIDSGALLFHDAFKSIHFQSIKEIKNDELYQNFAELELFIDYSLDKMEEDEAVDNLNSLLWTFRILHDENSSDAISKFKTFDLGKDIQNAMNNFIVIPMIHFIGSLLFSINDKSKYWIDFRSSSLIKKTRPSEFWKSISDDDDNRYPPTLRDEEMFHSHLADSLITLDSKDRLTFICGIDLEGPKLISEALKNHKTNNFAELSKTFRKIGPFQTFNKLGSYIISDFNRTLYFEYPLNNGKWWSDNEDDVSVIDAPVRYKLIDNSGSIQADFLTLQSLLFLKIYDTIRRELPKDSWLKDSNGNDVLTTGAYRLLDEGWNQDLFNPFVLSQFKHGFKKNVGVEKMGNIPRDETKTSKKSPTNDHRKTRSSKRLKLKSELEGTTNGNDENFDSTKLFPINTNLKVSNYKLLEEYTFYKGVKLKINGTDIFKPNTNISNKVFFKMFDLSNLKYLHRYAIINGMPYTEEDAKEFNQSEINILASLEYGYKDFKYVLKDIKESYLKEITALKKINQWNLTHEEKDQINSPKLLQYGWTYLELFSEGQPKYCYWGPFICTEFLEFMNDNEKDTPKRIENFNKQLKLLSRARIKHNDIKKDNFCFNENDEAYLVDYGRSIIKDNGYLENYDCFKIDPNEKLCHSL</sequence>
<dbReference type="HOGENOM" id="CLU_011974_0_0_1"/>
<name>K0KHY1_WICCF</name>
<evidence type="ECO:0000313" key="3">
    <source>
        <dbReference type="Proteomes" id="UP000009328"/>
    </source>
</evidence>
<evidence type="ECO:0000256" key="1">
    <source>
        <dbReference type="SAM" id="MobiDB-lite"/>
    </source>
</evidence>
<dbReference type="InParanoid" id="K0KHY1"/>
<dbReference type="InterPro" id="IPR011009">
    <property type="entry name" value="Kinase-like_dom_sf"/>
</dbReference>
<dbReference type="EMBL" id="CAIF01000156">
    <property type="protein sequence ID" value="CCH44805.1"/>
    <property type="molecule type" value="Genomic_DNA"/>
</dbReference>
<comment type="caution">
    <text evidence="2">The sequence shown here is derived from an EMBL/GenBank/DDBJ whole genome shotgun (WGS) entry which is preliminary data.</text>
</comment>
<dbReference type="InterPro" id="IPR008271">
    <property type="entry name" value="Ser/Thr_kinase_AS"/>
</dbReference>
<feature type="compositionally biased region" description="Basic residues" evidence="1">
    <location>
        <begin position="434"/>
        <end position="443"/>
    </location>
</feature>
<evidence type="ECO:0008006" key="4">
    <source>
        <dbReference type="Google" id="ProtNLM"/>
    </source>
</evidence>
<dbReference type="STRING" id="1206466.K0KHY1"/>